<evidence type="ECO:0000259" key="7">
    <source>
        <dbReference type="PROSITE" id="PS50885"/>
    </source>
</evidence>
<dbReference type="EMBL" id="PZKL01000043">
    <property type="protein sequence ID" value="PTH79312.1"/>
    <property type="molecule type" value="Genomic_DNA"/>
</dbReference>
<comment type="similarity">
    <text evidence="3">Belongs to the methyl-accepting chemotaxis (MCP) protein family.</text>
</comment>
<evidence type="ECO:0000313" key="9">
    <source>
        <dbReference type="EMBL" id="MCR4447309.1"/>
    </source>
</evidence>
<organism evidence="10 12">
    <name type="scientific">Aeromonas veronii</name>
    <dbReference type="NCBI Taxonomy" id="654"/>
    <lineage>
        <taxon>Bacteria</taxon>
        <taxon>Pseudomonadati</taxon>
        <taxon>Pseudomonadota</taxon>
        <taxon>Gammaproteobacteria</taxon>
        <taxon>Aeromonadales</taxon>
        <taxon>Aeromonadaceae</taxon>
        <taxon>Aeromonas</taxon>
    </lineage>
</organism>
<evidence type="ECO:0000313" key="13">
    <source>
        <dbReference type="Proteomes" id="UP000267614"/>
    </source>
</evidence>
<dbReference type="PANTHER" id="PTHR32089">
    <property type="entry name" value="METHYL-ACCEPTING CHEMOTAXIS PROTEIN MCPB"/>
    <property type="match status" value="1"/>
</dbReference>
<evidence type="ECO:0000256" key="5">
    <source>
        <dbReference type="SAM" id="Phobius"/>
    </source>
</evidence>
<dbReference type="Pfam" id="PF00672">
    <property type="entry name" value="HAMP"/>
    <property type="match status" value="1"/>
</dbReference>
<dbReference type="GO" id="GO:0007165">
    <property type="term" value="P:signal transduction"/>
    <property type="evidence" value="ECO:0007669"/>
    <property type="project" value="UniProtKB-KW"/>
</dbReference>
<feature type="transmembrane region" description="Helical" evidence="5">
    <location>
        <begin position="317"/>
        <end position="337"/>
    </location>
</feature>
<feature type="domain" description="Methyl-accepting transducer" evidence="6">
    <location>
        <begin position="396"/>
        <end position="632"/>
    </location>
</feature>
<comment type="subcellular location">
    <subcellularLocation>
        <location evidence="1">Membrane</location>
    </subcellularLocation>
</comment>
<keyword evidence="2 4" id="KW-0807">Transducer</keyword>
<evidence type="ECO:0000256" key="2">
    <source>
        <dbReference type="ARBA" id="ARBA00023224"/>
    </source>
</evidence>
<reference evidence="9" key="4">
    <citation type="submission" date="2022-08" db="EMBL/GenBank/DDBJ databases">
        <title>A global survey of hypervirulent Aeromonas hydrophila identified this emerging pathogen in farmed fish in the lower Mekong River basin.</title>
        <authorList>
            <person name="Xu T."/>
            <person name="Rasmussen-Ivey C.R."/>
            <person name="Moen F.S."/>
            <person name="Fernandez Bravo A."/>
            <person name="Lamy B."/>
            <person name="Beaz-Hidalgo R."/>
            <person name="Khan C.D."/>
            <person name="Castro Escarpulli G."/>
            <person name="Yasin I.S.M."/>
            <person name="Figueras M.J."/>
            <person name="Azzam Sayuti M."/>
            <person name="Karim M.M."/>
            <person name="Alam K.M."/>
            <person name="Le T.T.T."/>
            <person name="Thao N.H.P."/>
            <person name="Addo S."/>
            <person name="Duodu S."/>
            <person name="Ali S."/>
            <person name="Mey S."/>
            <person name="Somony T."/>
            <person name="Liles M.R."/>
        </authorList>
    </citation>
    <scope>NUCLEOTIDE SEQUENCE</scope>
    <source>
        <strain evidence="9">0.14</strain>
    </source>
</reference>
<dbReference type="PROSITE" id="PS50111">
    <property type="entry name" value="CHEMOTAXIS_TRANSDUC_2"/>
    <property type="match status" value="1"/>
</dbReference>
<evidence type="ECO:0000256" key="3">
    <source>
        <dbReference type="ARBA" id="ARBA00029447"/>
    </source>
</evidence>
<dbReference type="Proteomes" id="UP000281725">
    <property type="component" value="Unassembled WGS sequence"/>
</dbReference>
<dbReference type="Proteomes" id="UP001204061">
    <property type="component" value="Unassembled WGS sequence"/>
</dbReference>
<feature type="transmembrane region" description="Helical" evidence="5">
    <location>
        <begin position="12"/>
        <end position="33"/>
    </location>
</feature>
<keyword evidence="5" id="KW-1133">Transmembrane helix</keyword>
<dbReference type="Pfam" id="PF00015">
    <property type="entry name" value="MCPsignal"/>
    <property type="match status" value="1"/>
</dbReference>
<name>A0A2K8MZJ7_AERVE</name>
<dbReference type="InterPro" id="IPR004089">
    <property type="entry name" value="MCPsignal_dom"/>
</dbReference>
<reference evidence="11 14" key="2">
    <citation type="submission" date="2018-09" db="EMBL/GenBank/DDBJ databases">
        <title>Genome sequencing of Aeromonas veronii MS-17-88.</title>
        <authorList>
            <person name="Tekedar H.C."/>
            <person name="Arick M.A."/>
            <person name="Hsu C.-Y."/>
            <person name="Thrash A."/>
            <person name="Karsi A."/>
            <person name="Lawrence M.L."/>
            <person name="Abdelhamed H."/>
        </authorList>
    </citation>
    <scope>NUCLEOTIDE SEQUENCE [LARGE SCALE GENOMIC DNA]</scope>
    <source>
        <strain evidence="11 14">MS 17-88</strain>
    </source>
</reference>
<dbReference type="InterPro" id="IPR003660">
    <property type="entry name" value="HAMP_dom"/>
</dbReference>
<gene>
    <name evidence="11" type="ORF">D6R50_00555</name>
    <name evidence="10" type="ORF">DAA48_20685</name>
    <name evidence="8" type="ORF">EFI48_08410</name>
    <name evidence="9" type="ORF">NS965_02790</name>
</gene>
<dbReference type="PROSITE" id="PS50885">
    <property type="entry name" value="HAMP"/>
    <property type="match status" value="1"/>
</dbReference>
<evidence type="ECO:0000313" key="10">
    <source>
        <dbReference type="EMBL" id="PTH79312.1"/>
    </source>
</evidence>
<reference evidence="10 12" key="1">
    <citation type="submission" date="2018-03" db="EMBL/GenBank/DDBJ databases">
        <title>Aeromonas veronii whole genome sequencing and analysis.</title>
        <authorList>
            <person name="Xie H."/>
            <person name="Liu T."/>
            <person name="Wang K."/>
        </authorList>
    </citation>
    <scope>NUCLEOTIDE SEQUENCE [LARGE SCALE GENOMIC DNA]</scope>
    <source>
        <strain evidence="10 12">XH.VA.1</strain>
    </source>
</reference>
<protein>
    <submittedName>
        <fullName evidence="10">Methyl-accepting chemotaxis protein</fullName>
    </submittedName>
</protein>
<sequence>MKQTMSDLSILQRVYLGFAILVAVMVASSLLTFRSQETLGNALEQVTQQSMPLVIASSQTQITLLSANKWLGDVLTEQDPKQLPAEVAELKQAKAAVGKSLDVLRQQVAHHPELQGEMSSLSQQVDSYLQLTDTLPGEHEALLTRLHKVNLAKGQFQVSLPQFKKSLGDMMVTIDDSFIKMLSETLTTKLSAIELSTMDALNQTIPAPIEGALKRNKMQIEGFNSTIKDLQGELKNFENDMGHYVHGFVRDTTASEGVLSQYLALMKQQEQMREKSKQASALIVEIQNRLERITGQSQQLMSQSIQHAKATQSQSTLTQGTSIVVAILIAMLVAYTLGKAIRRPLRELLRVLTEVTQGDMTQRIGFQSKNEFGQLGSQINLLIAQMGEVLAQLSQASAQLNDAAHGNRHTTESVRADLEKQRQETASVAAAMTQMEASVREVAQAANQTLERVQDVEKASEMGRKVMAGNITTTHQLAGKLQQTGKVIGDVSAMSSQIGNILDVIRGIAEQTNLLALNAAIEAARAGEQGRGFAVVADEVRSLAGRTAQSTSEIQTMIENLQQGVAKAVTVMQECSREMDSCVDQSSHANNAMEEVQGIVVLISDMSSQIASAAEQQQATSADIATNLNRISDISDLNYQGIERVAETSQQLDSLAEQQESLVKRFRLSA</sequence>
<proteinExistence type="inferred from homology"/>
<evidence type="ECO:0000313" key="14">
    <source>
        <dbReference type="Proteomes" id="UP000281725"/>
    </source>
</evidence>
<dbReference type="GO" id="GO:0016020">
    <property type="term" value="C:membrane"/>
    <property type="evidence" value="ECO:0007669"/>
    <property type="project" value="UniProtKB-SubCell"/>
</dbReference>
<dbReference type="FunFam" id="1.10.287.950:FF:000001">
    <property type="entry name" value="Methyl-accepting chemotaxis sensory transducer"/>
    <property type="match status" value="1"/>
</dbReference>
<dbReference type="GO" id="GO:0006935">
    <property type="term" value="P:chemotaxis"/>
    <property type="evidence" value="ECO:0007669"/>
    <property type="project" value="UniProtKB-ARBA"/>
</dbReference>
<dbReference type="PANTHER" id="PTHR32089:SF70">
    <property type="entry name" value="ENERGY TAXIS MODULATING METHYL ACCEPTING SENSORY TRANSDUCER"/>
    <property type="match status" value="1"/>
</dbReference>
<dbReference type="SUPFAM" id="SSF58104">
    <property type="entry name" value="Methyl-accepting chemotaxis protein (MCP) signaling domain"/>
    <property type="match status" value="1"/>
</dbReference>
<dbReference type="Gene3D" id="1.10.287.950">
    <property type="entry name" value="Methyl-accepting chemotaxis protein"/>
    <property type="match status" value="1"/>
</dbReference>
<reference evidence="8 13" key="3">
    <citation type="submission" date="2018-11" db="EMBL/GenBank/DDBJ databases">
        <title>Complete genome sequence of multidrug-resistant Aeromonas veronii strain MS-18-37.</title>
        <authorList>
            <person name="Abdelhamed H."/>
            <person name="Lawrence M."/>
            <person name="Waldbieser G."/>
        </authorList>
    </citation>
    <scope>NUCLEOTIDE SEQUENCE [LARGE SCALE GENOMIC DNA]</scope>
    <source>
        <strain evidence="8 13">MS-18-37</strain>
    </source>
</reference>
<evidence type="ECO:0000259" key="6">
    <source>
        <dbReference type="PROSITE" id="PS50111"/>
    </source>
</evidence>
<keyword evidence="5" id="KW-0812">Transmembrane</keyword>
<keyword evidence="5" id="KW-0472">Membrane</keyword>
<evidence type="ECO:0000313" key="11">
    <source>
        <dbReference type="EMBL" id="RKJ91154.1"/>
    </source>
</evidence>
<dbReference type="EMBL" id="JANLFC010000010">
    <property type="protein sequence ID" value="MCR4447309.1"/>
    <property type="molecule type" value="Genomic_DNA"/>
</dbReference>
<evidence type="ECO:0000256" key="4">
    <source>
        <dbReference type="PROSITE-ProRule" id="PRU00284"/>
    </source>
</evidence>
<evidence type="ECO:0000313" key="8">
    <source>
        <dbReference type="EMBL" id="AYV36834.1"/>
    </source>
</evidence>
<dbReference type="Proteomes" id="UP000267614">
    <property type="component" value="Chromosome"/>
</dbReference>
<evidence type="ECO:0000313" key="12">
    <source>
        <dbReference type="Proteomes" id="UP000241986"/>
    </source>
</evidence>
<accession>A0A2K8MZJ7</accession>
<dbReference type="EMBL" id="CP033604">
    <property type="protein sequence ID" value="AYV36834.1"/>
    <property type="molecule type" value="Genomic_DNA"/>
</dbReference>
<dbReference type="SMART" id="SM00283">
    <property type="entry name" value="MA"/>
    <property type="match status" value="1"/>
</dbReference>
<dbReference type="SMART" id="SM00304">
    <property type="entry name" value="HAMP"/>
    <property type="match status" value="1"/>
</dbReference>
<dbReference type="EMBL" id="RAWX01000001">
    <property type="protein sequence ID" value="RKJ91154.1"/>
    <property type="molecule type" value="Genomic_DNA"/>
</dbReference>
<dbReference type="RefSeq" id="WP_100646263.1">
    <property type="nucleotide sequence ID" value="NZ_AP027933.1"/>
</dbReference>
<dbReference type="CDD" id="cd11386">
    <property type="entry name" value="MCP_signal"/>
    <property type="match status" value="1"/>
</dbReference>
<dbReference type="AlphaFoldDB" id="A0A2K8MZJ7"/>
<dbReference type="Proteomes" id="UP000241986">
    <property type="component" value="Unassembled WGS sequence"/>
</dbReference>
<dbReference type="CDD" id="cd06225">
    <property type="entry name" value="HAMP"/>
    <property type="match status" value="1"/>
</dbReference>
<feature type="domain" description="HAMP" evidence="7">
    <location>
        <begin position="339"/>
        <end position="391"/>
    </location>
</feature>
<evidence type="ECO:0000256" key="1">
    <source>
        <dbReference type="ARBA" id="ARBA00004370"/>
    </source>
</evidence>